<protein>
    <submittedName>
        <fullName evidence="2">Uncharacterized protein</fullName>
    </submittedName>
</protein>
<gene>
    <name evidence="2" type="ordered locus">PH0733</name>
</gene>
<feature type="transmembrane region" description="Helical" evidence="1">
    <location>
        <begin position="42"/>
        <end position="62"/>
    </location>
</feature>
<feature type="transmembrane region" description="Helical" evidence="1">
    <location>
        <begin position="6"/>
        <end position="30"/>
    </location>
</feature>
<accession>O58464</accession>
<dbReference type="KEGG" id="pho:PH0733"/>
<dbReference type="EMBL" id="BA000001">
    <property type="protein sequence ID" value="BAA29824.1"/>
    <property type="molecule type" value="Genomic_DNA"/>
</dbReference>
<keyword evidence="1" id="KW-0812">Transmembrane</keyword>
<dbReference type="AlphaFoldDB" id="O58464"/>
<evidence type="ECO:0000313" key="2">
    <source>
        <dbReference type="EMBL" id="BAA29824.1"/>
    </source>
</evidence>
<keyword evidence="1" id="KW-1133">Transmembrane helix</keyword>
<name>O58464_PYRHO</name>
<feature type="transmembrane region" description="Helical" evidence="1">
    <location>
        <begin position="68"/>
        <end position="91"/>
    </location>
</feature>
<evidence type="ECO:0000313" key="3">
    <source>
        <dbReference type="Proteomes" id="UP000000752"/>
    </source>
</evidence>
<dbReference type="PIR" id="F71120">
    <property type="entry name" value="F71120"/>
</dbReference>
<reference evidence="2 3" key="1">
    <citation type="journal article" date="1998" name="DNA Res.">
        <title>Complete sequence and gene organization of the genome of a hyper-thermophilic archaebacterium, Pyrococcus horikoshii OT3.</title>
        <authorList>
            <person name="Kawarabayasi Y."/>
            <person name="Sawada M."/>
            <person name="Horikawa H."/>
            <person name="Haikawa Y."/>
            <person name="Hino Y."/>
            <person name="Yamamoto S."/>
            <person name="Sekine M."/>
            <person name="Baba S."/>
            <person name="Kosugi H."/>
            <person name="Hosoyama A."/>
            <person name="Nagai Y."/>
            <person name="Sakai M."/>
            <person name="Ogura K."/>
            <person name="Otuka R."/>
            <person name="Nakazawa H."/>
            <person name="Takamiya M."/>
            <person name="Ohfuku Y."/>
            <person name="Funahashi T."/>
            <person name="Tanaka T."/>
            <person name="Kudoh Y."/>
            <person name="Yamazaki J."/>
            <person name="Kushida N."/>
            <person name="Oguchi A."/>
            <person name="Aoki K."/>
            <person name="Nakamura Y."/>
            <person name="Robb T.F."/>
            <person name="Horikoshi K."/>
            <person name="Masuchi Y."/>
            <person name="Shizuya H."/>
            <person name="Kikuchi H."/>
        </authorList>
    </citation>
    <scope>NUCLEOTIDE SEQUENCE [LARGE SCALE GENOMIC DNA]</scope>
    <source>
        <strain evidence="3">ATCC 700860 / DSM 12428 / JCM 9974 / NBRC 100139 / OT-3</strain>
    </source>
</reference>
<proteinExistence type="predicted"/>
<keyword evidence="3" id="KW-1185">Reference proteome</keyword>
<keyword evidence="1" id="KW-0472">Membrane</keyword>
<dbReference type="EnsemblBacteria" id="BAA29824">
    <property type="protein sequence ID" value="BAA29824"/>
    <property type="gene ID" value="BAA29824"/>
</dbReference>
<organism evidence="2 3">
    <name type="scientific">Pyrococcus horikoshii (strain ATCC 700860 / DSM 12428 / JCM 9974 / NBRC 100139 / OT-3)</name>
    <dbReference type="NCBI Taxonomy" id="70601"/>
    <lineage>
        <taxon>Archaea</taxon>
        <taxon>Methanobacteriati</taxon>
        <taxon>Methanobacteriota</taxon>
        <taxon>Thermococci</taxon>
        <taxon>Thermococcales</taxon>
        <taxon>Thermococcaceae</taxon>
        <taxon>Pyrococcus</taxon>
    </lineage>
</organism>
<dbReference type="STRING" id="70601.gene:9377680"/>
<sequence>MNIGLSLTRIISVVLSNSATLTSSFLLSIFLAISSPNIWDNWAIISLTSFLLNGCFIFNSILNTSYFIVYRFCCFSWIWSVIYCPSHYYIIRSSFNSILSFTTLGPYPRGENLYPFLQSIPNVSNSLRPCPRSYNPKRLNFICDFYESIC</sequence>
<evidence type="ECO:0000256" key="1">
    <source>
        <dbReference type="SAM" id="Phobius"/>
    </source>
</evidence>
<dbReference type="Proteomes" id="UP000000752">
    <property type="component" value="Chromosome"/>
</dbReference>